<dbReference type="EMBL" id="KN847531">
    <property type="protein sequence ID" value="KIW08050.1"/>
    <property type="molecule type" value="Genomic_DNA"/>
</dbReference>
<organism evidence="2 3">
    <name type="scientific">Verruconis gallopava</name>
    <dbReference type="NCBI Taxonomy" id="253628"/>
    <lineage>
        <taxon>Eukaryota</taxon>
        <taxon>Fungi</taxon>
        <taxon>Dikarya</taxon>
        <taxon>Ascomycota</taxon>
        <taxon>Pezizomycotina</taxon>
        <taxon>Dothideomycetes</taxon>
        <taxon>Pleosporomycetidae</taxon>
        <taxon>Venturiales</taxon>
        <taxon>Sympoventuriaceae</taxon>
        <taxon>Verruconis</taxon>
    </lineage>
</organism>
<dbReference type="OrthoDB" id="5153521at2759"/>
<dbReference type="GeneID" id="27308967"/>
<dbReference type="AlphaFoldDB" id="A0A0D2ANI8"/>
<dbReference type="RefSeq" id="XP_016217919.1">
    <property type="nucleotide sequence ID" value="XM_016353824.1"/>
</dbReference>
<evidence type="ECO:0000256" key="1">
    <source>
        <dbReference type="SAM" id="MobiDB-lite"/>
    </source>
</evidence>
<keyword evidence="3" id="KW-1185">Reference proteome</keyword>
<dbReference type="EMBL" id="KN847531">
    <property type="protein sequence ID" value="KIW08049.1"/>
    <property type="molecule type" value="Genomic_DNA"/>
</dbReference>
<dbReference type="Proteomes" id="UP000053259">
    <property type="component" value="Unassembled WGS sequence"/>
</dbReference>
<evidence type="ECO:0000313" key="3">
    <source>
        <dbReference type="Proteomes" id="UP000053259"/>
    </source>
</evidence>
<dbReference type="VEuPathDB" id="FungiDB:PV09_00994"/>
<accession>A0A0D2ANI8</accession>
<protein>
    <submittedName>
        <fullName evidence="2">Uncharacterized protein</fullName>
    </submittedName>
</protein>
<dbReference type="HOGENOM" id="CLU_107878_0_0_1"/>
<dbReference type="RefSeq" id="XP_016217918.1">
    <property type="nucleotide sequence ID" value="XM_016353823.1"/>
</dbReference>
<feature type="region of interest" description="Disordered" evidence="1">
    <location>
        <begin position="15"/>
        <end position="58"/>
    </location>
</feature>
<sequence>MADLRSAAIDFKRDNTSKAKWARGEAYGPGRAKDGHAAPVRAKSKYPRSNQELRLDRNTRTAARNDILDEAHAHNSDSSEIDEPCEPCAAPDAEIAYSYDAQRGPSHGSTILSNALVQAVERFESKVTEKLVKDEYEVLPTNPEDLLTPVKKGGKQQVSASTAAEEEDYEFV</sequence>
<gene>
    <name evidence="2" type="ORF">PV09_00994</name>
</gene>
<feature type="region of interest" description="Disordered" evidence="1">
    <location>
        <begin position="143"/>
        <end position="172"/>
    </location>
</feature>
<name>A0A0D2ANI8_9PEZI</name>
<reference evidence="2 3" key="1">
    <citation type="submission" date="2015-01" db="EMBL/GenBank/DDBJ databases">
        <title>The Genome Sequence of Ochroconis gallopava CBS43764.</title>
        <authorList>
            <consortium name="The Broad Institute Genomics Platform"/>
            <person name="Cuomo C."/>
            <person name="de Hoog S."/>
            <person name="Gorbushina A."/>
            <person name="Stielow B."/>
            <person name="Teixiera M."/>
            <person name="Abouelleil A."/>
            <person name="Chapman S.B."/>
            <person name="Priest M."/>
            <person name="Young S.K."/>
            <person name="Wortman J."/>
            <person name="Nusbaum C."/>
            <person name="Birren B."/>
        </authorList>
    </citation>
    <scope>NUCLEOTIDE SEQUENCE [LARGE SCALE GENOMIC DNA]</scope>
    <source>
        <strain evidence="2 3">CBS 43764</strain>
    </source>
</reference>
<evidence type="ECO:0000313" key="2">
    <source>
        <dbReference type="EMBL" id="KIW08050.1"/>
    </source>
</evidence>
<proteinExistence type="predicted"/>